<dbReference type="Gene3D" id="3.40.50.2000">
    <property type="entry name" value="Glycogen Phosphorylase B"/>
    <property type="match status" value="2"/>
</dbReference>
<evidence type="ECO:0000259" key="1">
    <source>
        <dbReference type="Pfam" id="PF00534"/>
    </source>
</evidence>
<sequence length="398" mass="45744">MKILITTDTYYPMINGVVISVNNLYKQLKRLGNDVKILTLSYDGKQHVEGDVYYLNSRFVRVYPQAKIIRPFGNKIIRDIIEWSPDIIHSQTEFSTMIVAKYIKRKLNIPQIHTYHTMYEDYLQYFLKGKVIGKGTMARIIRLLCNTFDEIIAPTEKVKEALLDYGVSTDIAIIPTGIDIRKFSKDISEEEKSKLLNQYGLKSSDDILVYVGRVAEEKNIEEIIRLFNRVLKDMPDIKLLIVGGGPYLAKLQDLATELKMEENVKFTGMIDVDEVQKYYRLGLAFVTASKSESQGLTYLEAIASGCPVVCKWDLCIKNLIVNGETGYTYTSKDEFVNYIEAIISNKELRNYMSIEAKRMAQLYSTENFGRKVFEIYSEIIEEKKDNNHNSSLLRTILG</sequence>
<keyword evidence="4" id="KW-1185">Reference proteome</keyword>
<name>A0ABW8TJP8_9CLOT</name>
<evidence type="ECO:0000313" key="4">
    <source>
        <dbReference type="Proteomes" id="UP001623592"/>
    </source>
</evidence>
<dbReference type="InterPro" id="IPR050194">
    <property type="entry name" value="Glycosyltransferase_grp1"/>
</dbReference>
<gene>
    <name evidence="3" type="ORF">ACJDT4_20325</name>
</gene>
<dbReference type="RefSeq" id="WP_406789416.1">
    <property type="nucleotide sequence ID" value="NZ_JBJIAA010000020.1"/>
</dbReference>
<dbReference type="Proteomes" id="UP001623592">
    <property type="component" value="Unassembled WGS sequence"/>
</dbReference>
<feature type="domain" description="Glycosyltransferase subfamily 4-like N-terminal" evidence="2">
    <location>
        <begin position="14"/>
        <end position="180"/>
    </location>
</feature>
<dbReference type="SUPFAM" id="SSF53756">
    <property type="entry name" value="UDP-Glycosyltransferase/glycogen phosphorylase"/>
    <property type="match status" value="1"/>
</dbReference>
<dbReference type="InterPro" id="IPR028098">
    <property type="entry name" value="Glyco_trans_4-like_N"/>
</dbReference>
<dbReference type="Pfam" id="PF13439">
    <property type="entry name" value="Glyco_transf_4"/>
    <property type="match status" value="1"/>
</dbReference>
<proteinExistence type="predicted"/>
<dbReference type="CDD" id="cd03817">
    <property type="entry name" value="GT4_UGDG-like"/>
    <property type="match status" value="1"/>
</dbReference>
<accession>A0ABW8TJP8</accession>
<dbReference type="InterPro" id="IPR001296">
    <property type="entry name" value="Glyco_trans_1"/>
</dbReference>
<organism evidence="3 4">
    <name type="scientific">Clostridium neuense</name>
    <dbReference type="NCBI Taxonomy" id="1728934"/>
    <lineage>
        <taxon>Bacteria</taxon>
        <taxon>Bacillati</taxon>
        <taxon>Bacillota</taxon>
        <taxon>Clostridia</taxon>
        <taxon>Eubacteriales</taxon>
        <taxon>Clostridiaceae</taxon>
        <taxon>Clostridium</taxon>
    </lineage>
</organism>
<protein>
    <submittedName>
        <fullName evidence="3">Glycosyltransferase family 4 protein</fullName>
    </submittedName>
</protein>
<dbReference type="EMBL" id="JBJIAA010000020">
    <property type="protein sequence ID" value="MFL0252759.1"/>
    <property type="molecule type" value="Genomic_DNA"/>
</dbReference>
<evidence type="ECO:0000313" key="3">
    <source>
        <dbReference type="EMBL" id="MFL0252759.1"/>
    </source>
</evidence>
<evidence type="ECO:0000259" key="2">
    <source>
        <dbReference type="Pfam" id="PF13439"/>
    </source>
</evidence>
<reference evidence="3 4" key="1">
    <citation type="submission" date="2024-11" db="EMBL/GenBank/DDBJ databases">
        <authorList>
            <person name="Heng Y.C."/>
            <person name="Lim A.C.H."/>
            <person name="Lee J.K.Y."/>
            <person name="Kittelmann S."/>
        </authorList>
    </citation>
    <scope>NUCLEOTIDE SEQUENCE [LARGE SCALE GENOMIC DNA]</scope>
    <source>
        <strain evidence="3 4">WILCCON 0114</strain>
    </source>
</reference>
<comment type="caution">
    <text evidence="3">The sequence shown here is derived from an EMBL/GenBank/DDBJ whole genome shotgun (WGS) entry which is preliminary data.</text>
</comment>
<dbReference type="Pfam" id="PF00534">
    <property type="entry name" value="Glycos_transf_1"/>
    <property type="match status" value="1"/>
</dbReference>
<feature type="domain" description="Glycosyl transferase family 1" evidence="1">
    <location>
        <begin position="194"/>
        <end position="358"/>
    </location>
</feature>
<dbReference type="PANTHER" id="PTHR45947">
    <property type="entry name" value="SULFOQUINOVOSYL TRANSFERASE SQD2"/>
    <property type="match status" value="1"/>
</dbReference>
<dbReference type="PANTHER" id="PTHR45947:SF3">
    <property type="entry name" value="SULFOQUINOVOSYL TRANSFERASE SQD2"/>
    <property type="match status" value="1"/>
</dbReference>